<reference evidence="3 4" key="1">
    <citation type="submission" date="2020-10" db="EMBL/GenBank/DDBJ databases">
        <title>Sequencing the genomes of 1000 actinobacteria strains.</title>
        <authorList>
            <person name="Klenk H.-P."/>
        </authorList>
    </citation>
    <scope>NUCLEOTIDE SEQUENCE [LARGE SCALE GENOMIC DNA]</scope>
    <source>
        <strain evidence="3 4">DSM 45157</strain>
    </source>
</reference>
<evidence type="ECO:0000313" key="3">
    <source>
        <dbReference type="EMBL" id="MBE1460603.1"/>
    </source>
</evidence>
<gene>
    <name evidence="3" type="ORF">H4W79_004817</name>
</gene>
<dbReference type="RefSeq" id="WP_191267756.1">
    <property type="nucleotide sequence ID" value="NZ_BMXJ01000001.1"/>
</dbReference>
<keyword evidence="4" id="KW-1185">Reference proteome</keyword>
<dbReference type="InterPro" id="IPR050267">
    <property type="entry name" value="Anti-sigma-factor_SerPK"/>
</dbReference>
<dbReference type="PANTHER" id="PTHR35526">
    <property type="entry name" value="ANTI-SIGMA-F FACTOR RSBW-RELATED"/>
    <property type="match status" value="1"/>
</dbReference>
<comment type="caution">
    <text evidence="3">The sequence shown here is derived from an EMBL/GenBank/DDBJ whole genome shotgun (WGS) entry which is preliminary data.</text>
</comment>
<dbReference type="Gene3D" id="3.30.565.10">
    <property type="entry name" value="Histidine kinase-like ATPase, C-terminal domain"/>
    <property type="match status" value="1"/>
</dbReference>
<organism evidence="3 4">
    <name type="scientific">Nocardiopsis terrae</name>
    <dbReference type="NCBI Taxonomy" id="372655"/>
    <lineage>
        <taxon>Bacteria</taxon>
        <taxon>Bacillati</taxon>
        <taxon>Actinomycetota</taxon>
        <taxon>Actinomycetes</taxon>
        <taxon>Streptosporangiales</taxon>
        <taxon>Nocardiopsidaceae</taxon>
        <taxon>Nocardiopsis</taxon>
    </lineage>
</organism>
<keyword evidence="1" id="KW-0723">Serine/threonine-protein kinase</keyword>
<evidence type="ECO:0000259" key="2">
    <source>
        <dbReference type="Pfam" id="PF13581"/>
    </source>
</evidence>
<dbReference type="PANTHER" id="PTHR35526:SF3">
    <property type="entry name" value="ANTI-SIGMA-F FACTOR RSBW"/>
    <property type="match status" value="1"/>
</dbReference>
<proteinExistence type="predicted"/>
<dbReference type="InterPro" id="IPR003594">
    <property type="entry name" value="HATPase_dom"/>
</dbReference>
<evidence type="ECO:0000256" key="1">
    <source>
        <dbReference type="ARBA" id="ARBA00022527"/>
    </source>
</evidence>
<dbReference type="Proteomes" id="UP000598217">
    <property type="component" value="Unassembled WGS sequence"/>
</dbReference>
<keyword evidence="1" id="KW-0418">Kinase</keyword>
<dbReference type="CDD" id="cd16936">
    <property type="entry name" value="HATPase_RsbW-like"/>
    <property type="match status" value="1"/>
</dbReference>
<accession>A0ABR9HNR3</accession>
<dbReference type="Pfam" id="PF13581">
    <property type="entry name" value="HATPase_c_2"/>
    <property type="match status" value="1"/>
</dbReference>
<protein>
    <submittedName>
        <fullName evidence="3">Anti-sigma regulatory factor (Ser/Thr protein kinase)</fullName>
    </submittedName>
</protein>
<dbReference type="InterPro" id="IPR036890">
    <property type="entry name" value="HATPase_C_sf"/>
</dbReference>
<keyword evidence="1" id="KW-0808">Transferase</keyword>
<name>A0ABR9HNR3_9ACTN</name>
<dbReference type="EMBL" id="JADBDY010000001">
    <property type="protein sequence ID" value="MBE1460603.1"/>
    <property type="molecule type" value="Genomic_DNA"/>
</dbReference>
<sequence length="178" mass="19487">MSILPQTPTPAYPGRRWEARQYPGVLAASPVFRSDLRLDLASLAGAPSQIRDDVELCASEAFANAVLHSRSHRRGGTVMRLLSTPVVMGHQTTLRLSVLDDGPMDTRPMVPAQRSVQEWEESESGRGLLLIHQLATEWGTQRWADPDTGDVLGAVLWAEFTYPVPAARRRQACVCGGA</sequence>
<feature type="domain" description="Histidine kinase/HSP90-like ATPase" evidence="2">
    <location>
        <begin position="41"/>
        <end position="138"/>
    </location>
</feature>
<evidence type="ECO:0000313" key="4">
    <source>
        <dbReference type="Proteomes" id="UP000598217"/>
    </source>
</evidence>